<dbReference type="OrthoDB" id="9810918at2"/>
<protein>
    <recommendedName>
        <fullName evidence="3">TPM domain-containing protein</fullName>
    </recommendedName>
</protein>
<dbReference type="PANTHER" id="PTHR30373">
    <property type="entry name" value="UPF0603 PROTEIN YGCG"/>
    <property type="match status" value="1"/>
</dbReference>
<dbReference type="Pfam" id="PF04536">
    <property type="entry name" value="TPM_phosphatase"/>
    <property type="match status" value="1"/>
</dbReference>
<dbReference type="PANTHER" id="PTHR30373:SF2">
    <property type="entry name" value="UPF0603 PROTEIN YGCG"/>
    <property type="match status" value="1"/>
</dbReference>
<feature type="chain" id="PRO_5004215103" description="TPM domain-containing protein" evidence="2">
    <location>
        <begin position="34"/>
        <end position="276"/>
    </location>
</feature>
<evidence type="ECO:0000256" key="2">
    <source>
        <dbReference type="SAM" id="SignalP"/>
    </source>
</evidence>
<accession>Q2S6C6</accession>
<dbReference type="eggNOG" id="COG1512">
    <property type="taxonomic scope" value="Bacteria"/>
</dbReference>
<evidence type="ECO:0000313" key="4">
    <source>
        <dbReference type="EMBL" id="ABC45368.1"/>
    </source>
</evidence>
<proteinExistence type="predicted"/>
<organism evidence="4 5">
    <name type="scientific">Salinibacter ruber (strain DSM 13855 / M31)</name>
    <dbReference type="NCBI Taxonomy" id="309807"/>
    <lineage>
        <taxon>Bacteria</taxon>
        <taxon>Pseudomonadati</taxon>
        <taxon>Rhodothermota</taxon>
        <taxon>Rhodothermia</taxon>
        <taxon>Rhodothermales</taxon>
        <taxon>Salinibacteraceae</taxon>
        <taxon>Salinibacter</taxon>
    </lineage>
</organism>
<dbReference type="EMBL" id="CP000159">
    <property type="protein sequence ID" value="ABC45368.1"/>
    <property type="molecule type" value="Genomic_DNA"/>
</dbReference>
<dbReference type="AlphaFoldDB" id="Q2S6C6"/>
<dbReference type="Gene3D" id="3.10.310.50">
    <property type="match status" value="1"/>
</dbReference>
<keyword evidence="5" id="KW-1185">Reference proteome</keyword>
<gene>
    <name evidence="4" type="ordered locus">SRU_0102</name>
</gene>
<dbReference type="Proteomes" id="UP000008674">
    <property type="component" value="Chromosome"/>
</dbReference>
<evidence type="ECO:0000256" key="1">
    <source>
        <dbReference type="SAM" id="Phobius"/>
    </source>
</evidence>
<evidence type="ECO:0000259" key="3">
    <source>
        <dbReference type="Pfam" id="PF04536"/>
    </source>
</evidence>
<name>Q2S6C6_SALRD</name>
<feature type="domain" description="TPM" evidence="3">
    <location>
        <begin position="46"/>
        <end position="169"/>
    </location>
</feature>
<reference evidence="4 5" key="1">
    <citation type="journal article" date="2005" name="Proc. Natl. Acad. Sci. U.S.A.">
        <title>The genome of Salinibacter ruber: convergence and gene exchange among hyperhalophilic bacteria and archaea.</title>
        <authorList>
            <person name="Mongodin E.F."/>
            <person name="Nelson K.E."/>
            <person name="Daugherty S."/>
            <person name="Deboy R.T."/>
            <person name="Wister J."/>
            <person name="Khouri H."/>
            <person name="Weidman J."/>
            <person name="Walsh D.A."/>
            <person name="Papke R.T."/>
            <person name="Sanchez Perez G."/>
            <person name="Sharma A.K."/>
            <person name="Nesbo C.L."/>
            <person name="MacLeod D."/>
            <person name="Bapteste E."/>
            <person name="Doolittle W.F."/>
            <person name="Charlebois R.L."/>
            <person name="Legault B."/>
            <person name="Rodriguez-Valera F."/>
        </authorList>
    </citation>
    <scope>NUCLEOTIDE SEQUENCE [LARGE SCALE GENOMIC DNA]</scope>
    <source>
        <strain evidence="5">DSM 13855 / CECT 5946 / M31</strain>
    </source>
</reference>
<dbReference type="HOGENOM" id="CLU_035211_1_0_10"/>
<dbReference type="EnsemblBacteria" id="ABC45368">
    <property type="protein sequence ID" value="ABC45368"/>
    <property type="gene ID" value="SRU_0102"/>
</dbReference>
<keyword evidence="2" id="KW-0732">Signal</keyword>
<dbReference type="InterPro" id="IPR007621">
    <property type="entry name" value="TPM_dom"/>
</dbReference>
<dbReference type="KEGG" id="sru:SRU_0102"/>
<feature type="transmembrane region" description="Helical" evidence="1">
    <location>
        <begin position="194"/>
        <end position="211"/>
    </location>
</feature>
<feature type="signal peptide" evidence="2">
    <location>
        <begin position="1"/>
        <end position="33"/>
    </location>
</feature>
<keyword evidence="1" id="KW-0472">Membrane</keyword>
<dbReference type="PATRIC" id="fig|309807.25.peg.112"/>
<keyword evidence="1" id="KW-0812">Transmembrane</keyword>
<keyword evidence="1" id="KW-1133">Transmembrane helix</keyword>
<evidence type="ECO:0000313" key="5">
    <source>
        <dbReference type="Proteomes" id="UP000008674"/>
    </source>
</evidence>
<sequence>MQRSAVLSRFRSVLLLGAALSLFAAALAPTAAAQRYDFPPKPSGPVLDQGSMLSGGEERALARKLAAYEDTSSTAVVVVTLSSLDGAPVDDYAISLGRDWGVGQEGKDNGVVVLVSKNDRKMFIATGYGVEGALPDAIANRIVERVITPAFRNGDFYAGLDRGTDAIIRATAGEYTATEEAVASSSDDGGVSTTLIYIFLIFAYFIGSSLWRGGGGNKKGAKTSTRRRGDLPIFIWGGGGSHGGGGFGGGGGVGGGGGFGGFGGGSFGGGGAGGSW</sequence>
<dbReference type="STRING" id="309807.SRU_0102"/>